<feature type="region of interest" description="Disordered" evidence="1">
    <location>
        <begin position="1"/>
        <end position="30"/>
    </location>
</feature>
<reference evidence="3" key="1">
    <citation type="journal article" date="2008" name="Nat. Genet.">
        <title>The Pristionchus pacificus genome provides a unique perspective on nematode lifestyle and parasitism.</title>
        <authorList>
            <person name="Dieterich C."/>
            <person name="Clifton S.W."/>
            <person name="Schuster L.N."/>
            <person name="Chinwalla A."/>
            <person name="Delehaunty K."/>
            <person name="Dinkelacker I."/>
            <person name="Fulton L."/>
            <person name="Fulton R."/>
            <person name="Godfrey J."/>
            <person name="Minx P."/>
            <person name="Mitreva M."/>
            <person name="Roeseler W."/>
            <person name="Tian H."/>
            <person name="Witte H."/>
            <person name="Yang S.P."/>
            <person name="Wilson R.K."/>
            <person name="Sommer R.J."/>
        </authorList>
    </citation>
    <scope>NUCLEOTIDE SEQUENCE [LARGE SCALE GENOMIC DNA]</scope>
    <source>
        <strain evidence="3">PS312</strain>
    </source>
</reference>
<sequence length="348" mass="38953">MESPEPKKPRMEETAMDTTEASTSTSSFSPLSPIETLPKELFWKVLARTPEIASAVRGASKSLRQSVDNFALSQSTMPLVDKLSFSGKVEALPGSMFSVDLDVDEPSSTEAMKQLCEWTGRRIGEVQFFSVYQPAVQAAITDFLKDKQATKLAVMMDELKETLAVWTLNTAIHNNVKHVRMYGRFETTIDTMLLLRQLAAHVNGIHIYQTPLSNNTDVSTAKNCFGLTNTDWAEVILELMANPNPLSKVCIVNNWMPEYLSASATDRLLDELPRLDKQIWFMATCKQYEAGYNTEAHKNFLVKINAAPRGGQQGGGQQPQRHKQFLEVKHVTRVNEPAMLAMDVHIDK</sequence>
<keyword evidence="3" id="KW-1185">Reference proteome</keyword>
<dbReference type="Proteomes" id="UP000005239">
    <property type="component" value="Unassembled WGS sequence"/>
</dbReference>
<reference evidence="2" key="2">
    <citation type="submission" date="2022-06" db="UniProtKB">
        <authorList>
            <consortium name="EnsemblMetazoa"/>
        </authorList>
    </citation>
    <scope>IDENTIFICATION</scope>
    <source>
        <strain evidence="2">PS312</strain>
    </source>
</reference>
<dbReference type="AlphaFoldDB" id="A0A2A6BEH1"/>
<feature type="compositionally biased region" description="Basic and acidic residues" evidence="1">
    <location>
        <begin position="1"/>
        <end position="13"/>
    </location>
</feature>
<evidence type="ECO:0000313" key="3">
    <source>
        <dbReference type="Proteomes" id="UP000005239"/>
    </source>
</evidence>
<evidence type="ECO:0000313" key="2">
    <source>
        <dbReference type="EnsemblMetazoa" id="PPA13642.1"/>
    </source>
</evidence>
<gene>
    <name evidence="2" type="primary">WBGene00103196</name>
</gene>
<name>A0A2A6BEH1_PRIPA</name>
<organism evidence="2 3">
    <name type="scientific">Pristionchus pacificus</name>
    <name type="common">Parasitic nematode worm</name>
    <dbReference type="NCBI Taxonomy" id="54126"/>
    <lineage>
        <taxon>Eukaryota</taxon>
        <taxon>Metazoa</taxon>
        <taxon>Ecdysozoa</taxon>
        <taxon>Nematoda</taxon>
        <taxon>Chromadorea</taxon>
        <taxon>Rhabditida</taxon>
        <taxon>Rhabditina</taxon>
        <taxon>Diplogasteromorpha</taxon>
        <taxon>Diplogasteroidea</taxon>
        <taxon>Neodiplogasteridae</taxon>
        <taxon>Pristionchus</taxon>
    </lineage>
</organism>
<dbReference type="EnsemblMetazoa" id="PPA13642.1">
    <property type="protein sequence ID" value="PPA13642.1"/>
    <property type="gene ID" value="WBGene00103196"/>
</dbReference>
<evidence type="ECO:0000256" key="1">
    <source>
        <dbReference type="SAM" id="MobiDB-lite"/>
    </source>
</evidence>
<accession>A0A2A6BEH1</accession>
<accession>A0A8R1YDQ3</accession>
<feature type="compositionally biased region" description="Low complexity" evidence="1">
    <location>
        <begin position="16"/>
        <end position="29"/>
    </location>
</feature>
<proteinExistence type="predicted"/>
<protein>
    <submittedName>
        <fullName evidence="2">Uncharacterized protein</fullName>
    </submittedName>
</protein>